<evidence type="ECO:0000313" key="3">
    <source>
        <dbReference type="Proteomes" id="UP000199310"/>
    </source>
</evidence>
<evidence type="ECO:0000313" key="2">
    <source>
        <dbReference type="EMBL" id="SEW51893.1"/>
    </source>
</evidence>
<keyword evidence="1" id="KW-0472">Membrane</keyword>
<dbReference type="GO" id="GO:0008897">
    <property type="term" value="F:holo-[acyl-carrier-protein] synthase activity"/>
    <property type="evidence" value="ECO:0007669"/>
    <property type="project" value="InterPro"/>
</dbReference>
<dbReference type="OrthoDB" id="9808281at2"/>
<dbReference type="SUPFAM" id="SSF56214">
    <property type="entry name" value="4'-phosphopantetheinyl transferase"/>
    <property type="match status" value="2"/>
</dbReference>
<dbReference type="RefSeq" id="WP_089898351.1">
    <property type="nucleotide sequence ID" value="NZ_FOJG01000002.1"/>
</dbReference>
<keyword evidence="1" id="KW-0812">Transmembrane</keyword>
<dbReference type="Gene3D" id="3.90.470.20">
    <property type="entry name" value="4'-phosphopantetheinyl transferase domain"/>
    <property type="match status" value="1"/>
</dbReference>
<dbReference type="STRING" id="29529.SAMN04488122_4569"/>
<evidence type="ECO:0000256" key="1">
    <source>
        <dbReference type="SAM" id="Phobius"/>
    </source>
</evidence>
<feature type="transmembrane region" description="Helical" evidence="1">
    <location>
        <begin position="170"/>
        <end position="191"/>
    </location>
</feature>
<evidence type="ECO:0008006" key="4">
    <source>
        <dbReference type="Google" id="ProtNLM"/>
    </source>
</evidence>
<gene>
    <name evidence="2" type="ORF">SAMN04488122_4569</name>
</gene>
<dbReference type="AlphaFoldDB" id="A0A1I0S842"/>
<keyword evidence="3" id="KW-1185">Reference proteome</keyword>
<dbReference type="EMBL" id="FOJG01000002">
    <property type="protein sequence ID" value="SEW51893.1"/>
    <property type="molecule type" value="Genomic_DNA"/>
</dbReference>
<name>A0A1I0S842_9BACT</name>
<sequence>MTRMEWTNSRYLTLPVTRNEQLVPVVLAVTSLPLLEPIGFLHPEEHTTLTGEALQHYLSGRLAAKLAASHFTQVPAAEICIRTGVFGQPLLYCPGHSNIQVSIAHSGSHAIAVVFPEGHPMGVDIEDTRNARLLSPLTPAEATLAADPLLLWTAREALSKVLKTGLTIDLELLAVAAVSFESGFLIVTFAHFPQYKAISWMAGPMACSLVLPLRSEIDLAVLKTLTYPVS</sequence>
<dbReference type="Proteomes" id="UP000199310">
    <property type="component" value="Unassembled WGS sequence"/>
</dbReference>
<proteinExistence type="predicted"/>
<keyword evidence="1" id="KW-1133">Transmembrane helix</keyword>
<reference evidence="3" key="1">
    <citation type="submission" date="2016-10" db="EMBL/GenBank/DDBJ databases">
        <authorList>
            <person name="Varghese N."/>
            <person name="Submissions S."/>
        </authorList>
    </citation>
    <scope>NUCLEOTIDE SEQUENCE [LARGE SCALE GENOMIC DNA]</scope>
    <source>
        <strain evidence="3">DSM 3695</strain>
    </source>
</reference>
<accession>A0A1I0S842</accession>
<organism evidence="2 3">
    <name type="scientific">Chitinophaga arvensicola</name>
    <dbReference type="NCBI Taxonomy" id="29529"/>
    <lineage>
        <taxon>Bacteria</taxon>
        <taxon>Pseudomonadati</taxon>
        <taxon>Bacteroidota</taxon>
        <taxon>Chitinophagia</taxon>
        <taxon>Chitinophagales</taxon>
        <taxon>Chitinophagaceae</taxon>
        <taxon>Chitinophaga</taxon>
    </lineage>
</organism>
<protein>
    <recommendedName>
        <fullName evidence="4">4'-phosphopantetheinyl transferase superfamily protein</fullName>
    </recommendedName>
</protein>
<dbReference type="InterPro" id="IPR037143">
    <property type="entry name" value="4-PPantetheinyl_Trfase_dom_sf"/>
</dbReference>
<dbReference type="GO" id="GO:0000287">
    <property type="term" value="F:magnesium ion binding"/>
    <property type="evidence" value="ECO:0007669"/>
    <property type="project" value="InterPro"/>
</dbReference>